<protein>
    <submittedName>
        <fullName evidence="4">TetR/AcrR family transcriptional regulator</fullName>
    </submittedName>
</protein>
<dbReference type="Pfam" id="PF00440">
    <property type="entry name" value="TetR_N"/>
    <property type="match status" value="1"/>
</dbReference>
<evidence type="ECO:0000256" key="2">
    <source>
        <dbReference type="PROSITE-ProRule" id="PRU00335"/>
    </source>
</evidence>
<evidence type="ECO:0000313" key="4">
    <source>
        <dbReference type="EMBL" id="MBD1319176.1"/>
    </source>
</evidence>
<proteinExistence type="predicted"/>
<evidence type="ECO:0000259" key="3">
    <source>
        <dbReference type="PROSITE" id="PS50977"/>
    </source>
</evidence>
<dbReference type="PROSITE" id="PS50977">
    <property type="entry name" value="HTH_TETR_2"/>
    <property type="match status" value="1"/>
</dbReference>
<dbReference type="InterPro" id="IPR001647">
    <property type="entry name" value="HTH_TetR"/>
</dbReference>
<reference evidence="4 5" key="1">
    <citation type="submission" date="2020-09" db="EMBL/GenBank/DDBJ databases">
        <title>Novel species in genus Gordonia.</title>
        <authorList>
            <person name="Zhang G."/>
        </authorList>
    </citation>
    <scope>NUCLEOTIDE SEQUENCE [LARGE SCALE GENOMIC DNA]</scope>
    <source>
        <strain evidence="4 5">ON-33</strain>
    </source>
</reference>
<feature type="DNA-binding region" description="H-T-H motif" evidence="2">
    <location>
        <begin position="38"/>
        <end position="57"/>
    </location>
</feature>
<dbReference type="RefSeq" id="WP_190266062.1">
    <property type="nucleotide sequence ID" value="NZ_BAABAD010000003.1"/>
</dbReference>
<feature type="domain" description="HTH tetR-type" evidence="3">
    <location>
        <begin position="17"/>
        <end position="75"/>
    </location>
</feature>
<dbReference type="InterPro" id="IPR009057">
    <property type="entry name" value="Homeodomain-like_sf"/>
</dbReference>
<dbReference type="SUPFAM" id="SSF46689">
    <property type="entry name" value="Homeodomain-like"/>
    <property type="match status" value="1"/>
</dbReference>
<name>A0ABR7W8M6_9ACTN</name>
<accession>A0ABR7W8M6</accession>
<evidence type="ECO:0000313" key="5">
    <source>
        <dbReference type="Proteomes" id="UP000602395"/>
    </source>
</evidence>
<dbReference type="EMBL" id="JACWMS010000001">
    <property type="protein sequence ID" value="MBD1319176.1"/>
    <property type="molecule type" value="Genomic_DNA"/>
</dbReference>
<dbReference type="Proteomes" id="UP000602395">
    <property type="component" value="Unassembled WGS sequence"/>
</dbReference>
<organism evidence="4 5">
    <name type="scientific">Gordonia hankookensis</name>
    <dbReference type="NCBI Taxonomy" id="589403"/>
    <lineage>
        <taxon>Bacteria</taxon>
        <taxon>Bacillati</taxon>
        <taxon>Actinomycetota</taxon>
        <taxon>Actinomycetes</taxon>
        <taxon>Mycobacteriales</taxon>
        <taxon>Gordoniaceae</taxon>
        <taxon>Gordonia</taxon>
    </lineage>
</organism>
<comment type="caution">
    <text evidence="4">The sequence shown here is derived from an EMBL/GenBank/DDBJ whole genome shotgun (WGS) entry which is preliminary data.</text>
</comment>
<keyword evidence="5" id="KW-1185">Reference proteome</keyword>
<keyword evidence="1 2" id="KW-0238">DNA-binding</keyword>
<gene>
    <name evidence="4" type="ORF">IDF66_06230</name>
</gene>
<evidence type="ECO:0000256" key="1">
    <source>
        <dbReference type="ARBA" id="ARBA00023125"/>
    </source>
</evidence>
<sequence length="214" mass="23186">MIDQAHGRGASAPGDDAEAIDRIVQVAGDLIECGESVSIRRVAQRSGVTRETVYRYFSSADSIVLAAAESAAAAFILELSTALRETACPVDAVVEGIAITIEQLRADQRFALLFNATGRSRYLDEVTSPEAIGIGRSILDEVNVDWHVRGWSDTDLDELVEFMLRTLQSFIVDPGEPPRTGESLRCYLRRWVAPAVEVGADAASARVDVSNVHP</sequence>
<dbReference type="Gene3D" id="1.10.357.10">
    <property type="entry name" value="Tetracycline Repressor, domain 2"/>
    <property type="match status" value="1"/>
</dbReference>